<gene>
    <name evidence="2" type="ORF">A2319_05260</name>
</gene>
<feature type="coiled-coil region" evidence="1">
    <location>
        <begin position="185"/>
        <end position="242"/>
    </location>
</feature>
<accession>A0A1G2B946</accession>
<organism evidence="2 3">
    <name type="scientific">Candidatus Kerfeldbacteria bacterium RIFOXYB2_FULL_38_14</name>
    <dbReference type="NCBI Taxonomy" id="1798547"/>
    <lineage>
        <taxon>Bacteria</taxon>
        <taxon>Candidatus Kerfeldiibacteriota</taxon>
    </lineage>
</organism>
<proteinExistence type="predicted"/>
<reference evidence="2 3" key="1">
    <citation type="journal article" date="2016" name="Nat. Commun.">
        <title>Thousands of microbial genomes shed light on interconnected biogeochemical processes in an aquifer system.</title>
        <authorList>
            <person name="Anantharaman K."/>
            <person name="Brown C.T."/>
            <person name="Hug L.A."/>
            <person name="Sharon I."/>
            <person name="Castelle C.J."/>
            <person name="Probst A.J."/>
            <person name="Thomas B.C."/>
            <person name="Singh A."/>
            <person name="Wilkins M.J."/>
            <person name="Karaoz U."/>
            <person name="Brodie E.L."/>
            <person name="Williams K.H."/>
            <person name="Hubbard S.S."/>
            <person name="Banfield J.F."/>
        </authorList>
    </citation>
    <scope>NUCLEOTIDE SEQUENCE [LARGE SCALE GENOMIC DNA]</scope>
</reference>
<name>A0A1G2B946_9BACT</name>
<dbReference type="EMBL" id="MHKI01000029">
    <property type="protein sequence ID" value="OGY85681.1"/>
    <property type="molecule type" value="Genomic_DNA"/>
</dbReference>
<protein>
    <submittedName>
        <fullName evidence="2">Uncharacterized protein</fullName>
    </submittedName>
</protein>
<dbReference type="Proteomes" id="UP000176420">
    <property type="component" value="Unassembled WGS sequence"/>
</dbReference>
<evidence type="ECO:0000313" key="2">
    <source>
        <dbReference type="EMBL" id="OGY85681.1"/>
    </source>
</evidence>
<evidence type="ECO:0000256" key="1">
    <source>
        <dbReference type="SAM" id="Coils"/>
    </source>
</evidence>
<evidence type="ECO:0000313" key="3">
    <source>
        <dbReference type="Proteomes" id="UP000176420"/>
    </source>
</evidence>
<dbReference type="AlphaFoldDB" id="A0A1G2B946"/>
<sequence length="242" mass="26984">MKLSSLKIPKLSYLLVLFFFFFPWVTTAQPNIKADLKNNNNINIQLPNKNINTPVLNTEKNKPTPVDAIMRLQNAVQTIVGKFIGQEKNVRENSTLSDNSKSILLSTLGEMRTIMQAQITNIKNSKSTDELKNNGSQLTQVLQSRLPRLTQQKNTLQSALNGKKDQTSAKNQQIIGVLKQAATSLQQQNKDTANIDQAIAELENDMQSLAQADNSTARTEKLAVVKNEIQNINAQINTLNQK</sequence>
<comment type="caution">
    <text evidence="2">The sequence shown here is derived from an EMBL/GenBank/DDBJ whole genome shotgun (WGS) entry which is preliminary data.</text>
</comment>
<keyword evidence="1" id="KW-0175">Coiled coil</keyword>